<organism evidence="5 6">
    <name type="scientific">Boothiomyces macroporosus</name>
    <dbReference type="NCBI Taxonomy" id="261099"/>
    <lineage>
        <taxon>Eukaryota</taxon>
        <taxon>Fungi</taxon>
        <taxon>Fungi incertae sedis</taxon>
        <taxon>Chytridiomycota</taxon>
        <taxon>Chytridiomycota incertae sedis</taxon>
        <taxon>Chytridiomycetes</taxon>
        <taxon>Rhizophydiales</taxon>
        <taxon>Terramycetaceae</taxon>
        <taxon>Boothiomyces</taxon>
    </lineage>
</organism>
<dbReference type="SUPFAM" id="SSF56059">
    <property type="entry name" value="Glutathione synthetase ATP-binding domain-like"/>
    <property type="match status" value="1"/>
</dbReference>
<name>A0AAD5UMJ2_9FUNG</name>
<dbReference type="Gene3D" id="3.30.470.20">
    <property type="entry name" value="ATP-grasp fold, B domain"/>
    <property type="match status" value="1"/>
</dbReference>
<reference evidence="5" key="1">
    <citation type="submission" date="2020-05" db="EMBL/GenBank/DDBJ databases">
        <title>Phylogenomic resolution of chytrid fungi.</title>
        <authorList>
            <person name="Stajich J.E."/>
            <person name="Amses K."/>
            <person name="Simmons R."/>
            <person name="Seto K."/>
            <person name="Myers J."/>
            <person name="Bonds A."/>
            <person name="Quandt C.A."/>
            <person name="Barry K."/>
            <person name="Liu P."/>
            <person name="Grigoriev I."/>
            <person name="Longcore J.E."/>
            <person name="James T.Y."/>
        </authorList>
    </citation>
    <scope>NUCLEOTIDE SEQUENCE</scope>
    <source>
        <strain evidence="5">PLAUS21</strain>
    </source>
</reference>
<dbReference type="Gene3D" id="3.30.1490.20">
    <property type="entry name" value="ATP-grasp fold, A domain"/>
    <property type="match status" value="1"/>
</dbReference>
<keyword evidence="2" id="KW-0436">Ligase</keyword>
<accession>A0AAD5UMJ2</accession>
<proteinExistence type="inferred from homology"/>
<evidence type="ECO:0000313" key="5">
    <source>
        <dbReference type="EMBL" id="KAJ3262110.1"/>
    </source>
</evidence>
<keyword evidence="6" id="KW-1185">Reference proteome</keyword>
<dbReference type="PROSITE" id="PS50975">
    <property type="entry name" value="ATP_GRASP"/>
    <property type="match status" value="1"/>
</dbReference>
<gene>
    <name evidence="5" type="ORF">HK103_003953</name>
</gene>
<dbReference type="InterPro" id="IPR011095">
    <property type="entry name" value="Dala_Dala_lig_C"/>
</dbReference>
<protein>
    <recommendedName>
        <fullName evidence="4">ATP-grasp domain-containing protein</fullName>
    </recommendedName>
</protein>
<dbReference type="InterPro" id="IPR011761">
    <property type="entry name" value="ATP-grasp"/>
</dbReference>
<dbReference type="Proteomes" id="UP001210925">
    <property type="component" value="Unassembled WGS sequence"/>
</dbReference>
<evidence type="ECO:0000259" key="4">
    <source>
        <dbReference type="PROSITE" id="PS50975"/>
    </source>
</evidence>
<feature type="domain" description="ATP-grasp" evidence="4">
    <location>
        <begin position="126"/>
        <end position="351"/>
    </location>
</feature>
<dbReference type="PANTHER" id="PTHR23132">
    <property type="entry name" value="D-ALANINE--D-ALANINE LIGASE"/>
    <property type="match status" value="1"/>
</dbReference>
<dbReference type="AlphaFoldDB" id="A0AAD5UMJ2"/>
<dbReference type="GO" id="GO:0008716">
    <property type="term" value="F:D-alanine-D-alanine ligase activity"/>
    <property type="evidence" value="ECO:0007669"/>
    <property type="project" value="InterPro"/>
</dbReference>
<keyword evidence="3" id="KW-0547">Nucleotide-binding</keyword>
<comment type="caution">
    <text evidence="5">The sequence shown here is derived from an EMBL/GenBank/DDBJ whole genome shotgun (WGS) entry which is preliminary data.</text>
</comment>
<evidence type="ECO:0000256" key="3">
    <source>
        <dbReference type="PROSITE-ProRule" id="PRU00409"/>
    </source>
</evidence>
<comment type="similarity">
    <text evidence="1">Belongs to the D-alanine--D-alanine ligase family.</text>
</comment>
<dbReference type="GO" id="GO:0046872">
    <property type="term" value="F:metal ion binding"/>
    <property type="evidence" value="ECO:0007669"/>
    <property type="project" value="InterPro"/>
</dbReference>
<sequence length="365" mass="40444">MELQRVIENIYILEGHLAQSQANEHILLANESGRQETVAVLHSLLKSLYPGSNIETLPITLINYRDVLEKKIQSSTNVVVINLCDGVESDGYPGIGVVNFLEERNVAFTGADAIFYENTTSKPVLKKLLEQENVPTAKFIEIRRGAESIDLDLAISQLGFPFIVKPAISYGSLGITDESVVESKDAALKQVQLLQKVSEAFVEVFLPGREYTVLVTGDAHQGVKVYPAMERNFSDSLKGNQRILSFERSWEGFDLGSIPAADASHIYWHELAPSDIQEKLKEISKLAYLSCGGSGYGRVDIRTKSRDHCEPVVLEVNANCGLSFIPHSSSLADILFNSQTDPKEFCKDLINFAIRRQAILDNQRG</sequence>
<evidence type="ECO:0000256" key="1">
    <source>
        <dbReference type="ARBA" id="ARBA00010871"/>
    </source>
</evidence>
<dbReference type="GO" id="GO:0005524">
    <property type="term" value="F:ATP binding"/>
    <property type="evidence" value="ECO:0007669"/>
    <property type="project" value="UniProtKB-UniRule"/>
</dbReference>
<evidence type="ECO:0000313" key="6">
    <source>
        <dbReference type="Proteomes" id="UP001210925"/>
    </source>
</evidence>
<dbReference type="PANTHER" id="PTHR23132:SF23">
    <property type="entry name" value="D-ALANINE--D-ALANINE LIGASE B"/>
    <property type="match status" value="1"/>
</dbReference>
<dbReference type="EMBL" id="JADGKB010000003">
    <property type="protein sequence ID" value="KAJ3262110.1"/>
    <property type="molecule type" value="Genomic_DNA"/>
</dbReference>
<dbReference type="Pfam" id="PF07478">
    <property type="entry name" value="Dala_Dala_lig_C"/>
    <property type="match status" value="1"/>
</dbReference>
<dbReference type="InterPro" id="IPR013815">
    <property type="entry name" value="ATP_grasp_subdomain_1"/>
</dbReference>
<evidence type="ECO:0000256" key="2">
    <source>
        <dbReference type="ARBA" id="ARBA00022598"/>
    </source>
</evidence>
<keyword evidence="3" id="KW-0067">ATP-binding</keyword>